<accession>A0ABN7P9K2</accession>
<dbReference type="SUPFAM" id="SSF50494">
    <property type="entry name" value="Trypsin-like serine proteases"/>
    <property type="match status" value="1"/>
</dbReference>
<dbReference type="InterPro" id="IPR001254">
    <property type="entry name" value="Trypsin_dom"/>
</dbReference>
<dbReference type="Pfam" id="PF00089">
    <property type="entry name" value="Trypsin"/>
    <property type="match status" value="1"/>
</dbReference>
<feature type="domain" description="Peptidase S1" evidence="1">
    <location>
        <begin position="32"/>
        <end position="98"/>
    </location>
</feature>
<dbReference type="Proteomes" id="UP001153148">
    <property type="component" value="Unassembled WGS sequence"/>
</dbReference>
<organism evidence="2 3">
    <name type="scientific">Timema podura</name>
    <name type="common">Walking stick</name>
    <dbReference type="NCBI Taxonomy" id="61482"/>
    <lineage>
        <taxon>Eukaryota</taxon>
        <taxon>Metazoa</taxon>
        <taxon>Ecdysozoa</taxon>
        <taxon>Arthropoda</taxon>
        <taxon>Hexapoda</taxon>
        <taxon>Insecta</taxon>
        <taxon>Pterygota</taxon>
        <taxon>Neoptera</taxon>
        <taxon>Polyneoptera</taxon>
        <taxon>Phasmatodea</taxon>
        <taxon>Timematodea</taxon>
        <taxon>Timematoidea</taxon>
        <taxon>Timematidae</taxon>
        <taxon>Timema</taxon>
    </lineage>
</organism>
<proteinExistence type="predicted"/>
<feature type="non-terminal residue" evidence="2">
    <location>
        <position position="108"/>
    </location>
</feature>
<protein>
    <recommendedName>
        <fullName evidence="1">Peptidase S1 domain-containing protein</fullName>
    </recommendedName>
</protein>
<keyword evidence="3" id="KW-1185">Reference proteome</keyword>
<dbReference type="InterPro" id="IPR043504">
    <property type="entry name" value="Peptidase_S1_PA_chymotrypsin"/>
</dbReference>
<gene>
    <name evidence="2" type="ORF">TPAB3V08_LOCUS9818</name>
</gene>
<evidence type="ECO:0000259" key="1">
    <source>
        <dbReference type="Pfam" id="PF00089"/>
    </source>
</evidence>
<dbReference type="EMBL" id="CAJPIN010022821">
    <property type="protein sequence ID" value="CAG2062870.1"/>
    <property type="molecule type" value="Genomic_DNA"/>
</dbReference>
<dbReference type="Gene3D" id="2.40.10.10">
    <property type="entry name" value="Trypsin-like serine proteases"/>
    <property type="match status" value="2"/>
</dbReference>
<dbReference type="InterPro" id="IPR009003">
    <property type="entry name" value="Peptidase_S1_PA"/>
</dbReference>
<name>A0ABN7P9K2_TIMPD</name>
<sequence>MSFSSIQYDYPTAVHHRLLRVITRASRQRPPAVTQVNERFQFNRRVQPIAMYPHLDVPDGSIVTVVGWGRTEPYVEGMTKVLMKVETEVWPLDECKKFWKELRFKFEI</sequence>
<reference evidence="2" key="1">
    <citation type="submission" date="2021-03" db="EMBL/GenBank/DDBJ databases">
        <authorList>
            <person name="Tran Van P."/>
        </authorList>
    </citation>
    <scope>NUCLEOTIDE SEQUENCE</scope>
</reference>
<comment type="caution">
    <text evidence="2">The sequence shown here is derived from an EMBL/GenBank/DDBJ whole genome shotgun (WGS) entry which is preliminary data.</text>
</comment>
<evidence type="ECO:0000313" key="3">
    <source>
        <dbReference type="Proteomes" id="UP001153148"/>
    </source>
</evidence>
<evidence type="ECO:0000313" key="2">
    <source>
        <dbReference type="EMBL" id="CAG2062870.1"/>
    </source>
</evidence>